<dbReference type="Pfam" id="PF05954">
    <property type="entry name" value="Phage_GPD"/>
    <property type="match status" value="1"/>
</dbReference>
<evidence type="ECO:0000313" key="1">
    <source>
        <dbReference type="EMBL" id="ANF94904.1"/>
    </source>
</evidence>
<dbReference type="AlphaFoldDB" id="A0A172ZB85"/>
<dbReference type="SUPFAM" id="SSF69279">
    <property type="entry name" value="Phage tail proteins"/>
    <property type="match status" value="1"/>
</dbReference>
<name>A0A172ZB85_9BACL</name>
<proteinExistence type="predicted"/>
<protein>
    <recommendedName>
        <fullName evidence="3">Gp5/Type VI secretion system Vgr protein OB-fold domain-containing protein</fullName>
    </recommendedName>
</protein>
<sequence length="465" mass="53807">MSHPIIHYNGSRLGIQNPKIKITQTINEHVRLQLTGVLSDSHKQEFMNSMDAGEKLAIFFQDDNQKSTLLFKGLISRLRMKSVANVSYLIIEALSYTCQMDEKIERRTFQNKKLTYQKLLEQITGDYKKSHYISQLQQQTLGEFTMQYDETDWEFLKRMASRFGWGLIADPLDESIRFHFGLPNEKSKTELKNFNYSVTHESLPNKSARANAYSYYKVQTTGSRDINLSVGDHVKFRGKELIVKKATSIIRHNDLWHEYWLTSKESMKQELILNRQIQGITIKSKVIGIEEDHVKVFFYEIDKVKPAIADTCTFPYATFYTSEGNTGWYCMPELYDFVDIYFPSMEEKDAIVTHSIRKRSKGGDIIKDPAVKIFMTKYRKAIIFEENEILITGNDDEVVIRLLDDHGIELRSKKDIRVKADGNLTFQAGKTLQITAKEAIGLKCKTSELIMNKDIQITGEKHNIL</sequence>
<dbReference type="RefSeq" id="WP_060531341.1">
    <property type="nucleotide sequence ID" value="NZ_CP013023.1"/>
</dbReference>
<evidence type="ECO:0000313" key="2">
    <source>
        <dbReference type="Proteomes" id="UP000078148"/>
    </source>
</evidence>
<gene>
    <name evidence="1" type="ORF">AR543_01890</name>
</gene>
<dbReference type="KEGG" id="pbv:AR543_01890"/>
<dbReference type="Gene3D" id="3.55.50.10">
    <property type="entry name" value="Baseplate protein-like domains"/>
    <property type="match status" value="1"/>
</dbReference>
<dbReference type="OrthoDB" id="95423at2"/>
<dbReference type="Proteomes" id="UP000078148">
    <property type="component" value="Chromosome"/>
</dbReference>
<keyword evidence="2" id="KW-1185">Reference proteome</keyword>
<evidence type="ECO:0008006" key="3">
    <source>
        <dbReference type="Google" id="ProtNLM"/>
    </source>
</evidence>
<dbReference type="STRING" id="1616788.AR543_01890"/>
<reference evidence="2" key="1">
    <citation type="submission" date="2015-10" db="EMBL/GenBank/DDBJ databases">
        <title>Genome of Paenibacillus bovis sp. nov.</title>
        <authorList>
            <person name="Wu Z."/>
            <person name="Gao C."/>
            <person name="Liu Z."/>
            <person name="Zheng H."/>
        </authorList>
    </citation>
    <scope>NUCLEOTIDE SEQUENCE [LARGE SCALE GENOMIC DNA]</scope>
    <source>
        <strain evidence="2">BD3526</strain>
    </source>
</reference>
<dbReference type="Gene3D" id="2.30.110.50">
    <property type="match status" value="1"/>
</dbReference>
<accession>A0A172ZB85</accession>
<reference evidence="1 2" key="2">
    <citation type="journal article" date="2016" name="Int. J. Syst. Evol. Microbiol.">
        <title>Paenibacillus bovis sp. nov., isolated from raw yak (Bos grunniens) milk.</title>
        <authorList>
            <person name="Gao C."/>
            <person name="Han J."/>
            <person name="Liu Z."/>
            <person name="Xu X."/>
            <person name="Hang F."/>
            <person name="Wu Z."/>
        </authorList>
    </citation>
    <scope>NUCLEOTIDE SEQUENCE [LARGE SCALE GENOMIC DNA]</scope>
    <source>
        <strain evidence="1 2">BD3526</strain>
    </source>
</reference>
<organism evidence="1 2">
    <name type="scientific">Paenibacillus bovis</name>
    <dbReference type="NCBI Taxonomy" id="1616788"/>
    <lineage>
        <taxon>Bacteria</taxon>
        <taxon>Bacillati</taxon>
        <taxon>Bacillota</taxon>
        <taxon>Bacilli</taxon>
        <taxon>Bacillales</taxon>
        <taxon>Paenibacillaceae</taxon>
        <taxon>Paenibacillus</taxon>
    </lineage>
</organism>
<dbReference type="EMBL" id="CP013023">
    <property type="protein sequence ID" value="ANF94904.1"/>
    <property type="molecule type" value="Genomic_DNA"/>
</dbReference>